<dbReference type="PANTHER" id="PTHR43708:SF4">
    <property type="entry name" value="OXIDOREDUCTASE YCEM-RELATED"/>
    <property type="match status" value="1"/>
</dbReference>
<keyword evidence="4" id="KW-1185">Reference proteome</keyword>
<gene>
    <name evidence="3" type="ORF">ACFQ3J_01965</name>
</gene>
<dbReference type="SUPFAM" id="SSF51735">
    <property type="entry name" value="NAD(P)-binding Rossmann-fold domains"/>
    <property type="match status" value="1"/>
</dbReference>
<proteinExistence type="predicted"/>
<dbReference type="EMBL" id="JBHTKX010000001">
    <property type="protein sequence ID" value="MFD1126932.1"/>
    <property type="molecule type" value="Genomic_DNA"/>
</dbReference>
<accession>A0ABW3PSV6</accession>
<dbReference type="Pfam" id="PF01408">
    <property type="entry name" value="GFO_IDH_MocA"/>
    <property type="match status" value="1"/>
</dbReference>
<evidence type="ECO:0000259" key="1">
    <source>
        <dbReference type="Pfam" id="PF01408"/>
    </source>
</evidence>
<reference evidence="4" key="1">
    <citation type="journal article" date="2019" name="Int. J. Syst. Evol. Microbiol.">
        <title>The Global Catalogue of Microorganisms (GCM) 10K type strain sequencing project: providing services to taxonomists for standard genome sequencing and annotation.</title>
        <authorList>
            <consortium name="The Broad Institute Genomics Platform"/>
            <consortium name="The Broad Institute Genome Sequencing Center for Infectious Disease"/>
            <person name="Wu L."/>
            <person name="Ma J."/>
        </authorList>
    </citation>
    <scope>NUCLEOTIDE SEQUENCE [LARGE SCALE GENOMIC DNA]</scope>
    <source>
        <strain evidence="4">CCUG 53519</strain>
    </source>
</reference>
<dbReference type="PANTHER" id="PTHR43708">
    <property type="entry name" value="CONSERVED EXPRESSED OXIDOREDUCTASE (EUROFUNG)"/>
    <property type="match status" value="1"/>
</dbReference>
<dbReference type="Proteomes" id="UP001597169">
    <property type="component" value="Unassembled WGS sequence"/>
</dbReference>
<sequence length="316" mass="35129">MKITHRKRIAIAGLGDIANKVYLPLLTAHPEVEVVGVMNRSLSKVEEITSLYRLDRGTTHLDELFSWEPDAVFVHTSTESHHEIVMNCIERGIAVYVDKPLSYNLKESIEMAAFAESMGVLLAVGFNRRFAPLYREARDWISQSGEVESIVCNKHRMKLDSRSSRITVYDDLIHMIDTLLWLGGEDCELVSHQLRMNDQGALLQASGSIVTGNRGVGSFGMVRFAGADTETIELHGAGRTALIYQMESLQLHAAGAPAIIRTPGSWESVLTRRGFTGCVQHFLDFLGKDPEGCELHAGRVLASHELCEELLMQNHS</sequence>
<dbReference type="InterPro" id="IPR051317">
    <property type="entry name" value="Gfo/Idh/MocA_oxidoreduct"/>
</dbReference>
<name>A0ABW3PSV6_9BACL</name>
<dbReference type="Gene3D" id="3.30.360.10">
    <property type="entry name" value="Dihydrodipicolinate Reductase, domain 2"/>
    <property type="match status" value="1"/>
</dbReference>
<protein>
    <submittedName>
        <fullName evidence="3">Gfo/Idh/MocA family protein</fullName>
    </submittedName>
</protein>
<dbReference type="InterPro" id="IPR048477">
    <property type="entry name" value="YceM-like_C"/>
</dbReference>
<dbReference type="InterPro" id="IPR036291">
    <property type="entry name" value="NAD(P)-bd_dom_sf"/>
</dbReference>
<feature type="domain" description="Gfo/Idh/MocA-like oxidoreductase N-terminal" evidence="1">
    <location>
        <begin position="8"/>
        <end position="126"/>
    </location>
</feature>
<organism evidence="3 4">
    <name type="scientific">Paenibacillus provencensis</name>
    <dbReference type="NCBI Taxonomy" id="441151"/>
    <lineage>
        <taxon>Bacteria</taxon>
        <taxon>Bacillati</taxon>
        <taxon>Bacillota</taxon>
        <taxon>Bacilli</taxon>
        <taxon>Bacillales</taxon>
        <taxon>Paenibacillaceae</taxon>
        <taxon>Paenibacillus</taxon>
    </lineage>
</organism>
<dbReference type="SUPFAM" id="SSF55347">
    <property type="entry name" value="Glyceraldehyde-3-phosphate dehydrogenase-like, C-terminal domain"/>
    <property type="match status" value="1"/>
</dbReference>
<evidence type="ECO:0000259" key="2">
    <source>
        <dbReference type="Pfam" id="PF21378"/>
    </source>
</evidence>
<dbReference type="InterPro" id="IPR000683">
    <property type="entry name" value="Gfo/Idh/MocA-like_OxRdtase_N"/>
</dbReference>
<dbReference type="RefSeq" id="WP_251580963.1">
    <property type="nucleotide sequence ID" value="NZ_JBHTKX010000001.1"/>
</dbReference>
<evidence type="ECO:0000313" key="3">
    <source>
        <dbReference type="EMBL" id="MFD1126932.1"/>
    </source>
</evidence>
<dbReference type="Gene3D" id="3.40.50.720">
    <property type="entry name" value="NAD(P)-binding Rossmann-like Domain"/>
    <property type="match status" value="1"/>
</dbReference>
<evidence type="ECO:0000313" key="4">
    <source>
        <dbReference type="Proteomes" id="UP001597169"/>
    </source>
</evidence>
<feature type="domain" description="YceM-like C-terminal" evidence="2">
    <location>
        <begin position="132"/>
        <end position="251"/>
    </location>
</feature>
<dbReference type="Pfam" id="PF21378">
    <property type="entry name" value="YceM-like_C"/>
    <property type="match status" value="1"/>
</dbReference>
<comment type="caution">
    <text evidence="3">The sequence shown here is derived from an EMBL/GenBank/DDBJ whole genome shotgun (WGS) entry which is preliminary data.</text>
</comment>